<gene>
    <name evidence="1" type="ORF">BDZ94DRAFT_1297489</name>
</gene>
<name>A0A9P5YAE2_9AGAR</name>
<organism evidence="1 2">
    <name type="scientific">Collybia nuda</name>
    <dbReference type="NCBI Taxonomy" id="64659"/>
    <lineage>
        <taxon>Eukaryota</taxon>
        <taxon>Fungi</taxon>
        <taxon>Dikarya</taxon>
        <taxon>Basidiomycota</taxon>
        <taxon>Agaricomycotina</taxon>
        <taxon>Agaricomycetes</taxon>
        <taxon>Agaricomycetidae</taxon>
        <taxon>Agaricales</taxon>
        <taxon>Tricholomatineae</taxon>
        <taxon>Clitocybaceae</taxon>
        <taxon>Collybia</taxon>
    </lineage>
</organism>
<sequence length="345" mass="39091">MSDVRSTSLNHPLIFWAVVGRIGVLDFNPKSLTPDRAQYSDRCSTPDYHDKRRIALGSNPFRSDSHELHLSDSSVYYATLRGVWLNFQWVLKVVEDATAAAIPVYGRARSRGHEIGVYTPVGHRQLNFEVNPKAKQHVKDLDKAQSWLFEVVTAATALRNSNPGRYPNIPLHTGLTPMDSQEATYDFSRKIIFEIPCRRPERETSKRPFYLLMGIREWRVTTSPTHPCDAASGDHRVNHQSKRPQKSQWSAKVEANCTGTITVAKSLRIRFLIYMCIDVGETYMHLPAKHQYPLKGKVNDTVSGGHDMPVELGDTMKIRTVLCDRSIDWGLGLEELKKVGLSSFE</sequence>
<accession>A0A9P5YAE2</accession>
<dbReference type="AlphaFoldDB" id="A0A9P5YAE2"/>
<dbReference type="EMBL" id="MU150257">
    <property type="protein sequence ID" value="KAF9464090.1"/>
    <property type="molecule type" value="Genomic_DNA"/>
</dbReference>
<keyword evidence="2" id="KW-1185">Reference proteome</keyword>
<protein>
    <submittedName>
        <fullName evidence="1">Uncharacterized protein</fullName>
    </submittedName>
</protein>
<evidence type="ECO:0000313" key="1">
    <source>
        <dbReference type="EMBL" id="KAF9464090.1"/>
    </source>
</evidence>
<dbReference type="Proteomes" id="UP000807353">
    <property type="component" value="Unassembled WGS sequence"/>
</dbReference>
<reference evidence="1" key="1">
    <citation type="submission" date="2020-11" db="EMBL/GenBank/DDBJ databases">
        <authorList>
            <consortium name="DOE Joint Genome Institute"/>
            <person name="Ahrendt S."/>
            <person name="Riley R."/>
            <person name="Andreopoulos W."/>
            <person name="Labutti K."/>
            <person name="Pangilinan J."/>
            <person name="Ruiz-Duenas F.J."/>
            <person name="Barrasa J.M."/>
            <person name="Sanchez-Garcia M."/>
            <person name="Camarero S."/>
            <person name="Miyauchi S."/>
            <person name="Serrano A."/>
            <person name="Linde D."/>
            <person name="Babiker R."/>
            <person name="Drula E."/>
            <person name="Ayuso-Fernandez I."/>
            <person name="Pacheco R."/>
            <person name="Padilla G."/>
            <person name="Ferreira P."/>
            <person name="Barriuso J."/>
            <person name="Kellner H."/>
            <person name="Castanera R."/>
            <person name="Alfaro M."/>
            <person name="Ramirez L."/>
            <person name="Pisabarro A.G."/>
            <person name="Kuo A."/>
            <person name="Tritt A."/>
            <person name="Lipzen A."/>
            <person name="He G."/>
            <person name="Yan M."/>
            <person name="Ng V."/>
            <person name="Cullen D."/>
            <person name="Martin F."/>
            <person name="Rosso M.-N."/>
            <person name="Henrissat B."/>
            <person name="Hibbett D."/>
            <person name="Martinez A.T."/>
            <person name="Grigoriev I.V."/>
        </authorList>
    </citation>
    <scope>NUCLEOTIDE SEQUENCE</scope>
    <source>
        <strain evidence="1">CBS 247.69</strain>
    </source>
</reference>
<comment type="caution">
    <text evidence="1">The sequence shown here is derived from an EMBL/GenBank/DDBJ whole genome shotgun (WGS) entry which is preliminary data.</text>
</comment>
<evidence type="ECO:0000313" key="2">
    <source>
        <dbReference type="Proteomes" id="UP000807353"/>
    </source>
</evidence>
<proteinExistence type="predicted"/>